<dbReference type="STRING" id="861266.ARTSIC4J27_1503"/>
<evidence type="ECO:0000256" key="1">
    <source>
        <dbReference type="SAM" id="Phobius"/>
    </source>
</evidence>
<feature type="transmembrane region" description="Helical" evidence="1">
    <location>
        <begin position="259"/>
        <end position="283"/>
    </location>
</feature>
<dbReference type="Proteomes" id="UP000035722">
    <property type="component" value="Unassembled WGS sequence"/>
</dbReference>
<feature type="domain" description="Acyltransferase 3" evidence="2">
    <location>
        <begin position="1"/>
        <end position="306"/>
    </location>
</feature>
<keyword evidence="1" id="KW-0472">Membrane</keyword>
<dbReference type="AlphaFoldDB" id="A0A024H119"/>
<dbReference type="GO" id="GO:0009103">
    <property type="term" value="P:lipopolysaccharide biosynthetic process"/>
    <property type="evidence" value="ECO:0007669"/>
    <property type="project" value="TreeGrafter"/>
</dbReference>
<reference evidence="5" key="1">
    <citation type="journal article" date="2014" name="Genome Announc.">
        <title>Genome Sequence of Arthrobacter siccitolerans 4J27, a Xeroprotectant-Producing Desiccation-Tolerant Microorganism.</title>
        <authorList>
            <person name="Manzanera M."/>
            <person name="Santa-Cruz-Calvo L."/>
            <person name="Vilchez J.I."/>
            <person name="Garcia-Fontana C."/>
            <person name="Silva-Castro G.A."/>
            <person name="Calvo C."/>
            <person name="Gonzalez-Lopez J."/>
        </authorList>
    </citation>
    <scope>NUCLEOTIDE SEQUENCE [LARGE SCALE GENOMIC DNA]</scope>
    <source>
        <strain evidence="5">4J27</strain>
    </source>
</reference>
<feature type="transmembrane region" description="Helical" evidence="1">
    <location>
        <begin position="219"/>
        <end position="238"/>
    </location>
</feature>
<keyword evidence="4" id="KW-0808">Transferase</keyword>
<gene>
    <name evidence="4" type="ORF">ARTSIC4J27_1503</name>
</gene>
<feature type="transmembrane region" description="Helical" evidence="1">
    <location>
        <begin position="289"/>
        <end position="311"/>
    </location>
</feature>
<keyword evidence="1" id="KW-0812">Transmembrane</keyword>
<evidence type="ECO:0000259" key="2">
    <source>
        <dbReference type="Pfam" id="PF01757"/>
    </source>
</evidence>
<evidence type="ECO:0000313" key="4">
    <source>
        <dbReference type="EMBL" id="CCQ45557.1"/>
    </source>
</evidence>
<dbReference type="CDD" id="cd00636">
    <property type="entry name" value="TroA-like"/>
    <property type="match status" value="1"/>
</dbReference>
<dbReference type="Pfam" id="PF19040">
    <property type="entry name" value="SGNH"/>
    <property type="match status" value="1"/>
</dbReference>
<feature type="transmembrane region" description="Helical" evidence="1">
    <location>
        <begin position="136"/>
        <end position="155"/>
    </location>
</feature>
<dbReference type="Pfam" id="PF01757">
    <property type="entry name" value="Acyl_transf_3"/>
    <property type="match status" value="1"/>
</dbReference>
<dbReference type="GO" id="GO:0016747">
    <property type="term" value="F:acyltransferase activity, transferring groups other than amino-acyl groups"/>
    <property type="evidence" value="ECO:0007669"/>
    <property type="project" value="InterPro"/>
</dbReference>
<protein>
    <submittedName>
        <fullName evidence="4">Acyltransferase family protein</fullName>
    </submittedName>
</protein>
<organism evidence="4 5">
    <name type="scientific">Pseudarthrobacter siccitolerans</name>
    <dbReference type="NCBI Taxonomy" id="861266"/>
    <lineage>
        <taxon>Bacteria</taxon>
        <taxon>Bacillati</taxon>
        <taxon>Actinomycetota</taxon>
        <taxon>Actinomycetes</taxon>
        <taxon>Micrococcales</taxon>
        <taxon>Micrococcaceae</taxon>
        <taxon>Pseudarthrobacter</taxon>
    </lineage>
</organism>
<keyword evidence="4" id="KW-0012">Acyltransferase</keyword>
<feature type="transmembrane region" description="Helical" evidence="1">
    <location>
        <begin position="340"/>
        <end position="360"/>
    </location>
</feature>
<comment type="caution">
    <text evidence="4">The sequence shown here is derived from an EMBL/GenBank/DDBJ whole genome shotgun (WGS) entry which is preliminary data.</text>
</comment>
<keyword evidence="1" id="KW-1133">Transmembrane helix</keyword>
<evidence type="ECO:0000313" key="5">
    <source>
        <dbReference type="Proteomes" id="UP000035722"/>
    </source>
</evidence>
<name>A0A024H119_9MICC</name>
<feature type="domain" description="SGNH" evidence="3">
    <location>
        <begin position="424"/>
        <end position="646"/>
    </location>
</feature>
<sequence>MDVFFVISGFLIVGSLVREISAKGTLNLLSFYERRIWRLLPAATLVLISIVLATVVLLPQSRWQSISIDVIMSGLQIQNWNQAFSANSYAQATALVSPVQHYWSLAVEEQFYILIPLLLLGGAALARNAHLNATTVSIWVVALITAASFGHSVLFSSSHPEIAYFATTTRIWELGVGGLAALLLRDRGPLQPKFWALAGWFGLAGVACSAFSFSTSLAFPGYAALLPVVATLLILASGSRVGDVPGSFSVTSLLSLRPITFVGDISYSLYLWHWPIGVFYVFFLGREPGIIHGTVIAGLSVALAVPSYFLVEQRFRHGYKHLPAGLAQVKTSSRVPVGSFLAALGVVIATTGSALAPWGIVEAKSQELQSLLNTREYPGALAFDPGRAVPVPAGLPIQPDPSVALKDVPLTGAGQCGVYDPASMGVDQCVYGVENPTKSMVLVGDSHAAQFVDPLVLAGAPAGWEVRAMVRNGCPFTSTPPADATTVYHNCSNQNQVSLQRILALRPDLVVVSGMRPEGYEHALHWRWDSPESLVNGYVDLLRPLRAAGLRVAVVLDNPYPRFSAPDCVQLKGRDSAECQVTRPREDMSDDPLRRAADQVNGVEVLDLSEYVCRGRTCPAVIGNVLVYRDNHLTNTFAKSLAPVLARRLDL</sequence>
<keyword evidence="5" id="KW-1185">Reference proteome</keyword>
<dbReference type="PANTHER" id="PTHR23028:SF53">
    <property type="entry name" value="ACYL_TRANSF_3 DOMAIN-CONTAINING PROTEIN"/>
    <property type="match status" value="1"/>
</dbReference>
<feature type="transmembrane region" description="Helical" evidence="1">
    <location>
        <begin position="38"/>
        <end position="58"/>
    </location>
</feature>
<dbReference type="GO" id="GO:0016020">
    <property type="term" value="C:membrane"/>
    <property type="evidence" value="ECO:0007669"/>
    <property type="project" value="TreeGrafter"/>
</dbReference>
<accession>A0A024H119</accession>
<dbReference type="InterPro" id="IPR043968">
    <property type="entry name" value="SGNH"/>
</dbReference>
<dbReference type="EMBL" id="CAQI01000038">
    <property type="protein sequence ID" value="CCQ45557.1"/>
    <property type="molecule type" value="Genomic_DNA"/>
</dbReference>
<dbReference type="InterPro" id="IPR050879">
    <property type="entry name" value="Acyltransferase_3"/>
</dbReference>
<feature type="transmembrane region" description="Helical" evidence="1">
    <location>
        <begin position="194"/>
        <end position="213"/>
    </location>
</feature>
<evidence type="ECO:0000259" key="3">
    <source>
        <dbReference type="Pfam" id="PF19040"/>
    </source>
</evidence>
<proteinExistence type="predicted"/>
<dbReference type="PANTHER" id="PTHR23028">
    <property type="entry name" value="ACETYLTRANSFERASE"/>
    <property type="match status" value="1"/>
</dbReference>
<dbReference type="InterPro" id="IPR002656">
    <property type="entry name" value="Acyl_transf_3_dom"/>
</dbReference>